<comment type="caution">
    <text evidence="2">The sequence shown here is derived from an EMBL/GenBank/DDBJ whole genome shotgun (WGS) entry which is preliminary data.</text>
</comment>
<reference evidence="3" key="1">
    <citation type="journal article" date="2019" name="Int. J. Syst. Evol. Microbiol.">
        <title>The Global Catalogue of Microorganisms (GCM) 10K type strain sequencing project: providing services to taxonomists for standard genome sequencing and annotation.</title>
        <authorList>
            <consortium name="The Broad Institute Genomics Platform"/>
            <consortium name="The Broad Institute Genome Sequencing Center for Infectious Disease"/>
            <person name="Wu L."/>
            <person name="Ma J."/>
        </authorList>
    </citation>
    <scope>NUCLEOTIDE SEQUENCE [LARGE SCALE GENOMIC DNA]</scope>
    <source>
        <strain evidence="3">JCM 13249</strain>
    </source>
</reference>
<organism evidence="2 3">
    <name type="scientific">Luedemannella helvata</name>
    <dbReference type="NCBI Taxonomy" id="349315"/>
    <lineage>
        <taxon>Bacteria</taxon>
        <taxon>Bacillati</taxon>
        <taxon>Actinomycetota</taxon>
        <taxon>Actinomycetes</taxon>
        <taxon>Micromonosporales</taxon>
        <taxon>Micromonosporaceae</taxon>
        <taxon>Luedemannella</taxon>
    </lineage>
</organism>
<evidence type="ECO:0000313" key="2">
    <source>
        <dbReference type="EMBL" id="GAA1745279.1"/>
    </source>
</evidence>
<dbReference type="Gene3D" id="3.40.190.10">
    <property type="entry name" value="Periplasmic binding protein-like II"/>
    <property type="match status" value="2"/>
</dbReference>
<protein>
    <recommendedName>
        <fullName evidence="1">SsuA/THI5-like domain-containing protein</fullName>
    </recommendedName>
</protein>
<evidence type="ECO:0000313" key="3">
    <source>
        <dbReference type="Proteomes" id="UP001500655"/>
    </source>
</evidence>
<feature type="domain" description="SsuA/THI5-like" evidence="1">
    <location>
        <begin position="68"/>
        <end position="248"/>
    </location>
</feature>
<dbReference type="PANTHER" id="PTHR30024">
    <property type="entry name" value="ALIPHATIC SULFONATES-BINDING PROTEIN-RELATED"/>
    <property type="match status" value="1"/>
</dbReference>
<dbReference type="InterPro" id="IPR015168">
    <property type="entry name" value="SsuA/THI5"/>
</dbReference>
<dbReference type="SUPFAM" id="SSF53850">
    <property type="entry name" value="Periplasmic binding protein-like II"/>
    <property type="match status" value="1"/>
</dbReference>
<gene>
    <name evidence="2" type="ORF">GCM10009681_15270</name>
</gene>
<dbReference type="RefSeq" id="WP_344078350.1">
    <property type="nucleotide sequence ID" value="NZ_BAAALS010000005.1"/>
</dbReference>
<dbReference type="Proteomes" id="UP001500655">
    <property type="component" value="Unassembled WGS sequence"/>
</dbReference>
<accession>A0ABP4W4K6</accession>
<evidence type="ECO:0000259" key="1">
    <source>
        <dbReference type="Pfam" id="PF09084"/>
    </source>
</evidence>
<dbReference type="Pfam" id="PF09084">
    <property type="entry name" value="NMT1"/>
    <property type="match status" value="1"/>
</dbReference>
<dbReference type="EMBL" id="BAAALS010000005">
    <property type="protein sequence ID" value="GAA1745279.1"/>
    <property type="molecule type" value="Genomic_DNA"/>
</dbReference>
<sequence>MATALGAATVLAVAATGCGSDSESGSGSSATDAVNIRVGIIKASACAPTTLWEKHLPPGSKVTPSYYTAPADQVTALLAGSIDVACTGLTIAIVANAQSQPIRVIAQTATKGTGVIVGNESGINSVADLRGKTIGYAPNSIHDVVARQLLVGAGMNPGTDVKMVKVGLADMPTALCDKQVDAFVGNEPNSSVAILKNCGRSLVAPYDTSIGTINAGILTSQDVIDKKSSLVQHVVSAQAKAIDEITANKSLVPGVAEGWGADRAATEKSLENLEFAWKIDDTFVKNYQELAVQLKAIGLVTTDVDVKPIVNDTYSKAVGSGGS</sequence>
<proteinExistence type="predicted"/>
<keyword evidence="3" id="KW-1185">Reference proteome</keyword>
<name>A0ABP4W4K6_9ACTN</name>